<proteinExistence type="predicted"/>
<protein>
    <submittedName>
        <fullName evidence="1">Uncharacterized protein</fullName>
    </submittedName>
</protein>
<dbReference type="Proteomes" id="UP000033636">
    <property type="component" value="Unassembled WGS sequence"/>
</dbReference>
<gene>
    <name evidence="1" type="ORF">TU35_005750</name>
</gene>
<name>A0ACC6V1C6_9CREN</name>
<sequence length="75" mass="8845">MGEEGEEAPRRGRKLDVEAELSKLPVDYHREDDEIVVKVGKGRRLPEDEFRDTISKLKKMGFKFDPDTRTWRKRA</sequence>
<comment type="caution">
    <text evidence="1">The sequence shown here is derived from an EMBL/GenBank/DDBJ whole genome shotgun (WGS) entry which is preliminary data.</text>
</comment>
<evidence type="ECO:0000313" key="2">
    <source>
        <dbReference type="Proteomes" id="UP000033636"/>
    </source>
</evidence>
<evidence type="ECO:0000313" key="1">
    <source>
        <dbReference type="EMBL" id="MFB6490736.1"/>
    </source>
</evidence>
<accession>A0ACC6V1C6</accession>
<reference evidence="1" key="1">
    <citation type="submission" date="2024-07" db="EMBL/GenBank/DDBJ databases">
        <title>Metagenome and Metagenome-Assembled Genomes of Archaea from a hot spring from the geothermal field of Los Azufres, Mexico.</title>
        <authorList>
            <person name="Marin-Paredes R."/>
            <person name="Martinez-Romero E."/>
            <person name="Servin-Garciduenas L.E."/>
        </authorList>
    </citation>
    <scope>NUCLEOTIDE SEQUENCE</scope>
</reference>
<dbReference type="EMBL" id="JZWT02000013">
    <property type="protein sequence ID" value="MFB6490736.1"/>
    <property type="molecule type" value="Genomic_DNA"/>
</dbReference>
<organism evidence="1 2">
    <name type="scientific">Thermoproteus sp. AZ2</name>
    <dbReference type="NCBI Taxonomy" id="1609232"/>
    <lineage>
        <taxon>Archaea</taxon>
        <taxon>Thermoproteota</taxon>
        <taxon>Thermoprotei</taxon>
        <taxon>Thermoproteales</taxon>
        <taxon>Thermoproteaceae</taxon>
        <taxon>Thermoproteus</taxon>
    </lineage>
</organism>